<dbReference type="Gene3D" id="1.10.540.10">
    <property type="entry name" value="Acyl-CoA dehydrogenase/oxidase, N-terminal domain"/>
    <property type="match status" value="1"/>
</dbReference>
<protein>
    <submittedName>
        <fullName evidence="3">Acyl-CoA dehydrogenase</fullName>
    </submittedName>
</protein>
<feature type="domain" description="Acyl-CoA dehydrogenase C-terminal" evidence="2">
    <location>
        <begin position="238"/>
        <end position="365"/>
    </location>
</feature>
<dbReference type="Gene3D" id="2.40.110.10">
    <property type="entry name" value="Butyryl-CoA Dehydrogenase, subunit A, domain 2"/>
    <property type="match status" value="1"/>
</dbReference>
<dbReference type="InterPro" id="IPR009100">
    <property type="entry name" value="AcylCoA_DH/oxidase_NM_dom_sf"/>
</dbReference>
<dbReference type="Gene3D" id="1.20.140.10">
    <property type="entry name" value="Butyryl-CoA Dehydrogenase, subunit A, domain 3"/>
    <property type="match status" value="1"/>
</dbReference>
<comment type="caution">
    <text evidence="3">The sequence shown here is derived from an EMBL/GenBank/DDBJ whole genome shotgun (WGS) entry which is preliminary data.</text>
</comment>
<accession>A0ABW5YBL7</accession>
<dbReference type="Pfam" id="PF08028">
    <property type="entry name" value="Acyl-CoA_dh_2"/>
    <property type="match status" value="1"/>
</dbReference>
<dbReference type="Proteomes" id="UP001597557">
    <property type="component" value="Unassembled WGS sequence"/>
</dbReference>
<gene>
    <name evidence="3" type="ORF">ACFS5N_09340</name>
</gene>
<organism evidence="3 4">
    <name type="scientific">Mucilaginibacter ximonensis</name>
    <dbReference type="NCBI Taxonomy" id="538021"/>
    <lineage>
        <taxon>Bacteria</taxon>
        <taxon>Pseudomonadati</taxon>
        <taxon>Bacteroidota</taxon>
        <taxon>Sphingobacteriia</taxon>
        <taxon>Sphingobacteriales</taxon>
        <taxon>Sphingobacteriaceae</taxon>
        <taxon>Mucilaginibacter</taxon>
    </lineage>
</organism>
<dbReference type="InterPro" id="IPR013107">
    <property type="entry name" value="Acyl-CoA_DH_C"/>
</dbReference>
<reference evidence="4" key="1">
    <citation type="journal article" date="2019" name="Int. J. Syst. Evol. Microbiol.">
        <title>The Global Catalogue of Microorganisms (GCM) 10K type strain sequencing project: providing services to taxonomists for standard genome sequencing and annotation.</title>
        <authorList>
            <consortium name="The Broad Institute Genomics Platform"/>
            <consortium name="The Broad Institute Genome Sequencing Center for Infectious Disease"/>
            <person name="Wu L."/>
            <person name="Ma J."/>
        </authorList>
    </citation>
    <scope>NUCLEOTIDE SEQUENCE [LARGE SCALE GENOMIC DNA]</scope>
    <source>
        <strain evidence="4">KCTC 22437</strain>
    </source>
</reference>
<name>A0ABW5YBL7_9SPHI</name>
<sequence length="369" mass="40885">MENQLKHPSAFITADDVNIIRKHAAEAEQLGLLHPEQLDIVYREGWFKLLIPDTYTGKQITLSNLVRLQEAISWTDGSMGWTVTLCSGAGWFGGFINVELSQQIFGNPYVCLAGSGAVHGTAEIIDNGYRISGFWKYASGIHHATHITANCAIMQNGKPVLDEDGAQLVRPFIFDKKDITPVPAWKYVGMIATGSDAFEIKNLLVAKDRAFRIDPATAVIDAPLYCYPFLQLAEATLAVNLSGIAMHFMDLCADIFNERVNHPRLTPPQKITLIDTLALANKEMEDLRRPFFEAVDISWNDIEKNYNVSDANLAEVSITSRKLAISAREIVDRLYPLCGLVAAGADTEINRAWRDLHTASQHALLTFPA</sequence>
<dbReference type="RefSeq" id="WP_377184585.1">
    <property type="nucleotide sequence ID" value="NZ_JBHUPD010000002.1"/>
</dbReference>
<keyword evidence="1" id="KW-0560">Oxidoreductase</keyword>
<evidence type="ECO:0000259" key="2">
    <source>
        <dbReference type="Pfam" id="PF08028"/>
    </source>
</evidence>
<evidence type="ECO:0000313" key="4">
    <source>
        <dbReference type="Proteomes" id="UP001597557"/>
    </source>
</evidence>
<keyword evidence="4" id="KW-1185">Reference proteome</keyword>
<proteinExistence type="predicted"/>
<dbReference type="PIRSF" id="PIRSF016578">
    <property type="entry name" value="HsaA"/>
    <property type="match status" value="1"/>
</dbReference>
<dbReference type="EMBL" id="JBHUPD010000002">
    <property type="protein sequence ID" value="MFD2872670.1"/>
    <property type="molecule type" value="Genomic_DNA"/>
</dbReference>
<dbReference type="SUPFAM" id="SSF56645">
    <property type="entry name" value="Acyl-CoA dehydrogenase NM domain-like"/>
    <property type="match status" value="1"/>
</dbReference>
<evidence type="ECO:0000313" key="3">
    <source>
        <dbReference type="EMBL" id="MFD2872670.1"/>
    </source>
</evidence>
<dbReference type="InterPro" id="IPR046373">
    <property type="entry name" value="Acyl-CoA_Oxase/DH_mid-dom_sf"/>
</dbReference>
<dbReference type="InterPro" id="IPR037069">
    <property type="entry name" value="AcylCoA_DH/ox_N_sf"/>
</dbReference>
<evidence type="ECO:0000256" key="1">
    <source>
        <dbReference type="ARBA" id="ARBA00023002"/>
    </source>
</evidence>